<reference evidence="1 2" key="1">
    <citation type="submission" date="2020-08" db="EMBL/GenBank/DDBJ databases">
        <title>Dyella sp. G9 isolated from forest soil.</title>
        <authorList>
            <person name="Fu J."/>
            <person name="Qiu L."/>
        </authorList>
    </citation>
    <scope>NUCLEOTIDE SEQUENCE [LARGE SCALE GENOMIC DNA]</scope>
    <source>
        <strain evidence="1 2">G9</strain>
    </source>
</reference>
<name>A0A7G8Q807_9GAMM</name>
<dbReference type="SFLD" id="SFLDS00003">
    <property type="entry name" value="Haloacid_Dehalogenase"/>
    <property type="match status" value="1"/>
</dbReference>
<dbReference type="SFLD" id="SFLDG01129">
    <property type="entry name" value="C1.5:_HAD__Beta-PGM__Phosphata"/>
    <property type="match status" value="1"/>
</dbReference>
<dbReference type="Pfam" id="PF00702">
    <property type="entry name" value="Hydrolase"/>
    <property type="match status" value="1"/>
</dbReference>
<dbReference type="InterPro" id="IPR036412">
    <property type="entry name" value="HAD-like_sf"/>
</dbReference>
<dbReference type="EMBL" id="CP060412">
    <property type="protein sequence ID" value="QNK02915.1"/>
    <property type="molecule type" value="Genomic_DNA"/>
</dbReference>
<protein>
    <submittedName>
        <fullName evidence="1">HAD family phosphatase</fullName>
    </submittedName>
</protein>
<organism evidence="1 2">
    <name type="scientific">Dyella telluris</name>
    <dbReference type="NCBI Taxonomy" id="2763498"/>
    <lineage>
        <taxon>Bacteria</taxon>
        <taxon>Pseudomonadati</taxon>
        <taxon>Pseudomonadota</taxon>
        <taxon>Gammaproteobacteria</taxon>
        <taxon>Lysobacterales</taxon>
        <taxon>Rhodanobacteraceae</taxon>
        <taxon>Dyella</taxon>
    </lineage>
</organism>
<evidence type="ECO:0000313" key="2">
    <source>
        <dbReference type="Proteomes" id="UP000515873"/>
    </source>
</evidence>
<dbReference type="AlphaFoldDB" id="A0A7G8Q807"/>
<dbReference type="PRINTS" id="PR00413">
    <property type="entry name" value="HADHALOGNASE"/>
</dbReference>
<dbReference type="PANTHER" id="PTHR43611">
    <property type="entry name" value="ALPHA-D-GLUCOSE 1-PHOSPHATE PHOSPHATASE"/>
    <property type="match status" value="1"/>
</dbReference>
<dbReference type="NCBIfam" id="TIGR01509">
    <property type="entry name" value="HAD-SF-IA-v3"/>
    <property type="match status" value="1"/>
</dbReference>
<dbReference type="RefSeq" id="WP_187058343.1">
    <property type="nucleotide sequence ID" value="NZ_CP060412.1"/>
</dbReference>
<dbReference type="InterPro" id="IPR023214">
    <property type="entry name" value="HAD_sf"/>
</dbReference>
<dbReference type="PANTHER" id="PTHR43611:SF3">
    <property type="entry name" value="FLAVIN MONONUCLEOTIDE HYDROLASE 1, CHLOROPLATIC"/>
    <property type="match status" value="1"/>
</dbReference>
<gene>
    <name evidence="1" type="ORF">H8F01_07320</name>
</gene>
<dbReference type="Gene3D" id="3.40.50.1000">
    <property type="entry name" value="HAD superfamily/HAD-like"/>
    <property type="match status" value="1"/>
</dbReference>
<dbReference type="InterPro" id="IPR023198">
    <property type="entry name" value="PGP-like_dom2"/>
</dbReference>
<dbReference type="Gene3D" id="1.10.150.240">
    <property type="entry name" value="Putative phosphatase, domain 2"/>
    <property type="match status" value="1"/>
</dbReference>
<dbReference type="SUPFAM" id="SSF56784">
    <property type="entry name" value="HAD-like"/>
    <property type="match status" value="1"/>
</dbReference>
<keyword evidence="2" id="KW-1185">Reference proteome</keyword>
<accession>A0A7G8Q807</accession>
<dbReference type="InterPro" id="IPR006439">
    <property type="entry name" value="HAD-SF_hydro_IA"/>
</dbReference>
<evidence type="ECO:0000313" key="1">
    <source>
        <dbReference type="EMBL" id="QNK02915.1"/>
    </source>
</evidence>
<proteinExistence type="predicted"/>
<sequence length="213" mass="23001">MARCVPLAPADVTLRCVLFDLDEVLADYDRSVRVGHLAHAIGCPAEDVQAAIYGSGIEDAADSGMLTAETYLDALSTYLGRAVTLEAWTAARQASTHIRPDMLALAATLSRRVTVAILTNNSVLMAERLPQIAPELFPLFEGRAFASAQFGARKPQVEVYAHCLDWLGVPAEATLFVDDNQDNVEGARRAGLHAHHYRDLAAWKATLAGFGLI</sequence>
<dbReference type="Proteomes" id="UP000515873">
    <property type="component" value="Chromosome"/>
</dbReference>
<dbReference type="KEGG" id="dtl:H8F01_07320"/>
<dbReference type="CDD" id="cd02603">
    <property type="entry name" value="HAD_sEH-N_like"/>
    <property type="match status" value="1"/>
</dbReference>